<organism evidence="2 3">
    <name type="scientific">Portunus trituberculatus</name>
    <name type="common">Swimming crab</name>
    <name type="synonym">Neptunus trituberculatus</name>
    <dbReference type="NCBI Taxonomy" id="210409"/>
    <lineage>
        <taxon>Eukaryota</taxon>
        <taxon>Metazoa</taxon>
        <taxon>Ecdysozoa</taxon>
        <taxon>Arthropoda</taxon>
        <taxon>Crustacea</taxon>
        <taxon>Multicrustacea</taxon>
        <taxon>Malacostraca</taxon>
        <taxon>Eumalacostraca</taxon>
        <taxon>Eucarida</taxon>
        <taxon>Decapoda</taxon>
        <taxon>Pleocyemata</taxon>
        <taxon>Brachyura</taxon>
        <taxon>Eubrachyura</taxon>
        <taxon>Portunoidea</taxon>
        <taxon>Portunidae</taxon>
        <taxon>Portuninae</taxon>
        <taxon>Portunus</taxon>
    </lineage>
</organism>
<evidence type="ECO:0000256" key="1">
    <source>
        <dbReference type="SAM" id="MobiDB-lite"/>
    </source>
</evidence>
<reference evidence="2 3" key="1">
    <citation type="submission" date="2019-05" db="EMBL/GenBank/DDBJ databases">
        <title>Another draft genome of Portunus trituberculatus and its Hox gene families provides insights of decapod evolution.</title>
        <authorList>
            <person name="Jeong J.-H."/>
            <person name="Song I."/>
            <person name="Kim S."/>
            <person name="Choi T."/>
            <person name="Kim D."/>
            <person name="Ryu S."/>
            <person name="Kim W."/>
        </authorList>
    </citation>
    <scope>NUCLEOTIDE SEQUENCE [LARGE SCALE GENOMIC DNA]</scope>
    <source>
        <tissue evidence="2">Muscle</tissue>
    </source>
</reference>
<protein>
    <submittedName>
        <fullName evidence="2">Uncharacterized protein</fullName>
    </submittedName>
</protein>
<dbReference type="Proteomes" id="UP000324222">
    <property type="component" value="Unassembled WGS sequence"/>
</dbReference>
<sequence length="99" mass="10870">MEVWDGWQVRGMGSRGEECVAWVGEVRNVLVLEEWNSFDLDVMSVRRGMGREGSAVMGLVVSAGRFSSSLSLPPPSRHPNHTPSPQPRVTLPRVTLAAI</sequence>
<comment type="caution">
    <text evidence="2">The sequence shown here is derived from an EMBL/GenBank/DDBJ whole genome shotgun (WGS) entry which is preliminary data.</text>
</comment>
<evidence type="ECO:0000313" key="3">
    <source>
        <dbReference type="Proteomes" id="UP000324222"/>
    </source>
</evidence>
<dbReference type="EMBL" id="VSRR010022667">
    <property type="protein sequence ID" value="MPC64867.1"/>
    <property type="molecule type" value="Genomic_DNA"/>
</dbReference>
<gene>
    <name evidence="2" type="ORF">E2C01_058989</name>
</gene>
<feature type="region of interest" description="Disordered" evidence="1">
    <location>
        <begin position="70"/>
        <end position="99"/>
    </location>
</feature>
<accession>A0A5B7H677</accession>
<feature type="compositionally biased region" description="Pro residues" evidence="1">
    <location>
        <begin position="72"/>
        <end position="86"/>
    </location>
</feature>
<evidence type="ECO:0000313" key="2">
    <source>
        <dbReference type="EMBL" id="MPC64867.1"/>
    </source>
</evidence>
<dbReference type="AlphaFoldDB" id="A0A5B7H677"/>
<proteinExistence type="predicted"/>
<name>A0A5B7H677_PORTR</name>
<keyword evidence="3" id="KW-1185">Reference proteome</keyword>